<dbReference type="InterPro" id="IPR031162">
    <property type="entry name" value="CBP_P300_HAT"/>
</dbReference>
<keyword evidence="4" id="KW-0156">Chromatin regulator</keyword>
<evidence type="ECO:0000256" key="3">
    <source>
        <dbReference type="ARBA" id="ARBA00022679"/>
    </source>
</evidence>
<dbReference type="InterPro" id="IPR013178">
    <property type="entry name" value="Histone_AcTrfase_Rtt109/CBP"/>
</dbReference>
<evidence type="ECO:0000256" key="4">
    <source>
        <dbReference type="ARBA" id="ARBA00022853"/>
    </source>
</evidence>
<name>A0A183DIS4_9BILA</name>
<dbReference type="EMBL" id="UYRT01025596">
    <property type="protein sequence ID" value="VDK63883.1"/>
    <property type="molecule type" value="Genomic_DNA"/>
</dbReference>
<dbReference type="Proteomes" id="UP000271098">
    <property type="component" value="Unassembled WGS sequence"/>
</dbReference>
<accession>A0A183DIS4</accession>
<gene>
    <name evidence="10" type="ORF">GPUH_LOCUS8602</name>
    <name evidence="11" type="ORF">GPUH_LOCUS8611</name>
</gene>
<dbReference type="PANTHER" id="PTHR13808">
    <property type="entry name" value="CBP/P300-RELATED"/>
    <property type="match status" value="1"/>
</dbReference>
<dbReference type="Pfam" id="PF08214">
    <property type="entry name" value="HAT_KAT11"/>
    <property type="match status" value="1"/>
</dbReference>
<reference evidence="10 12" key="2">
    <citation type="submission" date="2018-11" db="EMBL/GenBank/DDBJ databases">
        <authorList>
            <consortium name="Pathogen Informatics"/>
        </authorList>
    </citation>
    <scope>NUCLEOTIDE SEQUENCE [LARGE SCALE GENOMIC DNA]</scope>
</reference>
<sequence length="146" mass="17030">MAYFWACPPAESDDYIFNRHPPEQKIPKAKNLENWYKRLLEKGLQEHIVYNYKNIYRQAKQDNLLTPMALPYFEGDFWPTSIENCIGDVSYKDSPVAKKRQKSISGEDGGDNIACVGNSTAITRKHRCLFFSFLSLIFLDKIMRRL</sequence>
<dbReference type="WBParaSite" id="GPUH_0000861201-mRNA-1">
    <property type="protein sequence ID" value="GPUH_0000861201-mRNA-1"/>
    <property type="gene ID" value="GPUH_0000861201"/>
</dbReference>
<dbReference type="GO" id="GO:0005667">
    <property type="term" value="C:transcription regulator complex"/>
    <property type="evidence" value="ECO:0007669"/>
    <property type="project" value="TreeGrafter"/>
</dbReference>
<dbReference type="WBParaSite" id="GPUH_0000862501-mRNA-1">
    <property type="protein sequence ID" value="GPUH_0000862501-mRNA-1"/>
    <property type="gene ID" value="GPUH_0000862501"/>
</dbReference>
<evidence type="ECO:0000313" key="11">
    <source>
        <dbReference type="EMBL" id="VDK63883.1"/>
    </source>
</evidence>
<dbReference type="GO" id="GO:0004402">
    <property type="term" value="F:histone acetyltransferase activity"/>
    <property type="evidence" value="ECO:0007669"/>
    <property type="project" value="InterPro"/>
</dbReference>
<keyword evidence="7" id="KW-0539">Nucleus</keyword>
<dbReference type="GO" id="GO:0003713">
    <property type="term" value="F:transcription coactivator activity"/>
    <property type="evidence" value="ECO:0007669"/>
    <property type="project" value="TreeGrafter"/>
</dbReference>
<keyword evidence="6" id="KW-0804">Transcription</keyword>
<evidence type="ECO:0000313" key="13">
    <source>
        <dbReference type="WBParaSite" id="GPUH_0000861201-mRNA-1"/>
    </source>
</evidence>
<dbReference type="EC" id="2.3.1.48" evidence="2"/>
<evidence type="ECO:0000256" key="5">
    <source>
        <dbReference type="ARBA" id="ARBA00023015"/>
    </source>
</evidence>
<evidence type="ECO:0000313" key="10">
    <source>
        <dbReference type="EMBL" id="VDK63791.1"/>
    </source>
</evidence>
<dbReference type="EMBL" id="UYRT01025525">
    <property type="protein sequence ID" value="VDK63791.1"/>
    <property type="molecule type" value="Genomic_DNA"/>
</dbReference>
<evidence type="ECO:0000256" key="2">
    <source>
        <dbReference type="ARBA" id="ARBA00013184"/>
    </source>
</evidence>
<dbReference type="SMART" id="SM01250">
    <property type="entry name" value="KAT11"/>
    <property type="match status" value="1"/>
</dbReference>
<evidence type="ECO:0000313" key="14">
    <source>
        <dbReference type="WBParaSite" id="GPUH_0000862501-mRNA-1"/>
    </source>
</evidence>
<dbReference type="AlphaFoldDB" id="A0A183DIS4"/>
<protein>
    <recommendedName>
        <fullName evidence="2">histone acetyltransferase</fullName>
        <ecNumber evidence="2">2.3.1.48</ecNumber>
    </recommendedName>
</protein>
<proteinExistence type="predicted"/>
<comment type="subcellular location">
    <subcellularLocation>
        <location evidence="1">Nucleus</location>
    </subcellularLocation>
</comment>
<comment type="catalytic activity">
    <reaction evidence="8">
        <text>L-lysyl-[protein] + acetyl-CoA = N(6)-acetyl-L-lysyl-[protein] + CoA + H(+)</text>
        <dbReference type="Rhea" id="RHEA:45948"/>
        <dbReference type="Rhea" id="RHEA-COMP:9752"/>
        <dbReference type="Rhea" id="RHEA-COMP:10731"/>
        <dbReference type="ChEBI" id="CHEBI:15378"/>
        <dbReference type="ChEBI" id="CHEBI:29969"/>
        <dbReference type="ChEBI" id="CHEBI:57287"/>
        <dbReference type="ChEBI" id="CHEBI:57288"/>
        <dbReference type="ChEBI" id="CHEBI:61930"/>
        <dbReference type="EC" id="2.3.1.48"/>
    </reaction>
</comment>
<dbReference type="GO" id="GO:0031490">
    <property type="term" value="F:chromatin DNA binding"/>
    <property type="evidence" value="ECO:0007669"/>
    <property type="project" value="TreeGrafter"/>
</dbReference>
<dbReference type="GO" id="GO:0045944">
    <property type="term" value="P:positive regulation of transcription by RNA polymerase II"/>
    <property type="evidence" value="ECO:0007669"/>
    <property type="project" value="TreeGrafter"/>
</dbReference>
<evidence type="ECO:0000313" key="12">
    <source>
        <dbReference type="Proteomes" id="UP000271098"/>
    </source>
</evidence>
<evidence type="ECO:0000256" key="1">
    <source>
        <dbReference type="ARBA" id="ARBA00004123"/>
    </source>
</evidence>
<dbReference type="PANTHER" id="PTHR13808:SF1">
    <property type="entry name" value="HISTONE ACETYLTRANSFERASE"/>
    <property type="match status" value="1"/>
</dbReference>
<reference evidence="13 14" key="1">
    <citation type="submission" date="2016-06" db="UniProtKB">
        <authorList>
            <consortium name="WormBaseParasite"/>
        </authorList>
    </citation>
    <scope>IDENTIFICATION</scope>
</reference>
<dbReference type="GO" id="GO:0000123">
    <property type="term" value="C:histone acetyltransferase complex"/>
    <property type="evidence" value="ECO:0007669"/>
    <property type="project" value="TreeGrafter"/>
</dbReference>
<keyword evidence="3" id="KW-0808">Transferase</keyword>
<keyword evidence="5" id="KW-0805">Transcription regulation</keyword>
<evidence type="ECO:0000256" key="7">
    <source>
        <dbReference type="ARBA" id="ARBA00023242"/>
    </source>
</evidence>
<evidence type="ECO:0000256" key="8">
    <source>
        <dbReference type="ARBA" id="ARBA00048017"/>
    </source>
</evidence>
<keyword evidence="12" id="KW-1185">Reference proteome</keyword>
<evidence type="ECO:0000256" key="6">
    <source>
        <dbReference type="ARBA" id="ARBA00023163"/>
    </source>
</evidence>
<dbReference type="PROSITE" id="PS51727">
    <property type="entry name" value="CBP_P300_HAT"/>
    <property type="match status" value="1"/>
</dbReference>
<organism evidence="14">
    <name type="scientific">Gongylonema pulchrum</name>
    <dbReference type="NCBI Taxonomy" id="637853"/>
    <lineage>
        <taxon>Eukaryota</taxon>
        <taxon>Metazoa</taxon>
        <taxon>Ecdysozoa</taxon>
        <taxon>Nematoda</taxon>
        <taxon>Chromadorea</taxon>
        <taxon>Rhabditida</taxon>
        <taxon>Spirurina</taxon>
        <taxon>Spiruromorpha</taxon>
        <taxon>Spiruroidea</taxon>
        <taxon>Gongylonematidae</taxon>
        <taxon>Gongylonema</taxon>
    </lineage>
</organism>
<feature type="domain" description="CBP/p300-type HAT" evidence="9">
    <location>
        <begin position="1"/>
        <end position="146"/>
    </location>
</feature>
<dbReference type="OrthoDB" id="899at2759"/>
<dbReference type="GO" id="GO:0005634">
    <property type="term" value="C:nucleus"/>
    <property type="evidence" value="ECO:0007669"/>
    <property type="project" value="UniProtKB-SubCell"/>
</dbReference>
<evidence type="ECO:0000259" key="9">
    <source>
        <dbReference type="PROSITE" id="PS51727"/>
    </source>
</evidence>